<evidence type="ECO:0000256" key="2">
    <source>
        <dbReference type="SAM" id="Phobius"/>
    </source>
</evidence>
<dbReference type="PROSITE" id="PS50835">
    <property type="entry name" value="IG_LIKE"/>
    <property type="match status" value="1"/>
</dbReference>
<dbReference type="InterPro" id="IPR050380">
    <property type="entry name" value="Immune_Resp_Modulators"/>
</dbReference>
<sequence length="384" mass="42654">MPVPGGCGHGAEGGRPHVVGLRAVLPVLVLVLRLTLLTAGFLEVEMAGRTQMVFLNENATILCKIPGFPHLDINSMGITWFRKAQVSETEIKLFEFFGDHKVAFRPGANVSPWRLKRGDASLQLPGVQLWEAGEYRSHPVSSLFLEQAMVKDNEDKRILCKSSGFYPEDISITWKRWTQKDPQFQELSEDIITGPTIKNEDGTFNITSYLRLKPSLEDNVTIYQCVVWHVSSLMCQSFNFTPILIESEKKTDSWIVWLCIGLIFTGLILLEQICCSSGLPQSRVSSIHVFFPQVFCMSWYNRVSDTAPGETSEVSPEMCGDPGLLPAASSLGKFSLKEDVGEELKSRTELGGCYLRRTGSIEAGTAKLSPKSQALSPELWANSE</sequence>
<keyword evidence="1" id="KW-0393">Immunoglobulin domain</keyword>
<dbReference type="EMBL" id="JAIQCJ010002302">
    <property type="protein sequence ID" value="KAJ8777651.1"/>
    <property type="molecule type" value="Genomic_DNA"/>
</dbReference>
<keyword evidence="5" id="KW-1185">Reference proteome</keyword>
<dbReference type="SUPFAM" id="SSF48726">
    <property type="entry name" value="Immunoglobulin"/>
    <property type="match status" value="2"/>
</dbReference>
<dbReference type="AlphaFoldDB" id="A0AB34GFP2"/>
<feature type="transmembrane region" description="Helical" evidence="2">
    <location>
        <begin position="23"/>
        <end position="42"/>
    </location>
</feature>
<keyword evidence="2" id="KW-1133">Transmembrane helix</keyword>
<dbReference type="Pfam" id="PF07654">
    <property type="entry name" value="C1-set"/>
    <property type="match status" value="1"/>
</dbReference>
<proteinExistence type="predicted"/>
<protein>
    <recommendedName>
        <fullName evidence="3">Ig-like domain-containing protein</fullName>
    </recommendedName>
</protein>
<dbReference type="Gene3D" id="2.60.40.10">
    <property type="entry name" value="Immunoglobulins"/>
    <property type="match status" value="2"/>
</dbReference>
<dbReference type="CDD" id="cd00098">
    <property type="entry name" value="IgC1"/>
    <property type="match status" value="1"/>
</dbReference>
<dbReference type="PANTHER" id="PTHR23411">
    <property type="entry name" value="TAPASIN"/>
    <property type="match status" value="1"/>
</dbReference>
<dbReference type="InterPro" id="IPR007110">
    <property type="entry name" value="Ig-like_dom"/>
</dbReference>
<name>A0AB34GFP2_ESCRO</name>
<reference evidence="4 5" key="1">
    <citation type="submission" date="2022-11" db="EMBL/GenBank/DDBJ databases">
        <title>Whole genome sequence of Eschrichtius robustus ER-17-0199.</title>
        <authorList>
            <person name="Bruniche-Olsen A."/>
            <person name="Black A.N."/>
            <person name="Fields C.J."/>
            <person name="Walden K."/>
            <person name="Dewoody J.A."/>
        </authorList>
    </citation>
    <scope>NUCLEOTIDE SEQUENCE [LARGE SCALE GENOMIC DNA]</scope>
    <source>
        <strain evidence="4">ER-17-0199</strain>
        <tissue evidence="4">Blubber</tissue>
    </source>
</reference>
<gene>
    <name evidence="4" type="ORF">J1605_014304</name>
</gene>
<evidence type="ECO:0000313" key="5">
    <source>
        <dbReference type="Proteomes" id="UP001159641"/>
    </source>
</evidence>
<comment type="caution">
    <text evidence="4">The sequence shown here is derived from an EMBL/GenBank/DDBJ whole genome shotgun (WGS) entry which is preliminary data.</text>
</comment>
<organism evidence="4 5">
    <name type="scientific">Eschrichtius robustus</name>
    <name type="common">California gray whale</name>
    <name type="synonym">Eschrichtius gibbosus</name>
    <dbReference type="NCBI Taxonomy" id="9764"/>
    <lineage>
        <taxon>Eukaryota</taxon>
        <taxon>Metazoa</taxon>
        <taxon>Chordata</taxon>
        <taxon>Craniata</taxon>
        <taxon>Vertebrata</taxon>
        <taxon>Euteleostomi</taxon>
        <taxon>Mammalia</taxon>
        <taxon>Eutheria</taxon>
        <taxon>Laurasiatheria</taxon>
        <taxon>Artiodactyla</taxon>
        <taxon>Whippomorpha</taxon>
        <taxon>Cetacea</taxon>
        <taxon>Mysticeti</taxon>
        <taxon>Eschrichtiidae</taxon>
        <taxon>Eschrichtius</taxon>
    </lineage>
</organism>
<evidence type="ECO:0000313" key="4">
    <source>
        <dbReference type="EMBL" id="KAJ8777651.1"/>
    </source>
</evidence>
<evidence type="ECO:0000256" key="1">
    <source>
        <dbReference type="ARBA" id="ARBA00023319"/>
    </source>
</evidence>
<dbReference type="InterPro" id="IPR003597">
    <property type="entry name" value="Ig_C1-set"/>
</dbReference>
<evidence type="ECO:0000259" key="3">
    <source>
        <dbReference type="PROSITE" id="PS50835"/>
    </source>
</evidence>
<dbReference type="SMART" id="SM00407">
    <property type="entry name" value="IGc1"/>
    <property type="match status" value="1"/>
</dbReference>
<keyword evidence="2" id="KW-0472">Membrane</keyword>
<accession>A0AB34GFP2</accession>
<dbReference type="Proteomes" id="UP001159641">
    <property type="component" value="Unassembled WGS sequence"/>
</dbReference>
<dbReference type="InterPro" id="IPR036179">
    <property type="entry name" value="Ig-like_dom_sf"/>
</dbReference>
<dbReference type="InterPro" id="IPR013783">
    <property type="entry name" value="Ig-like_fold"/>
</dbReference>
<feature type="domain" description="Ig-like" evidence="3">
    <location>
        <begin position="139"/>
        <end position="241"/>
    </location>
</feature>
<keyword evidence="2" id="KW-0812">Transmembrane</keyword>
<feature type="transmembrane region" description="Helical" evidence="2">
    <location>
        <begin position="254"/>
        <end position="273"/>
    </location>
</feature>